<dbReference type="OrthoDB" id="1428533at2759"/>
<dbReference type="Gene3D" id="1.10.10.10">
    <property type="entry name" value="Winged helix-like DNA-binding domain superfamily/Winged helix DNA-binding domain"/>
    <property type="match status" value="1"/>
</dbReference>
<evidence type="ECO:0000259" key="10">
    <source>
        <dbReference type="Pfam" id="PF23598"/>
    </source>
</evidence>
<name>A0A811RZQ4_9POAL</name>
<dbReference type="InterPro" id="IPR044974">
    <property type="entry name" value="Disease_R_plants"/>
</dbReference>
<dbReference type="PANTHER" id="PTHR23155:SF1107">
    <property type="entry name" value="OS08G0373000 PROTEIN"/>
    <property type="match status" value="1"/>
</dbReference>
<evidence type="ECO:0000256" key="2">
    <source>
        <dbReference type="ARBA" id="ARBA00022614"/>
    </source>
</evidence>
<keyword evidence="2" id="KW-0433">Leucine-rich repeat</keyword>
<evidence type="ECO:0000256" key="1">
    <source>
        <dbReference type="ARBA" id="ARBA00008894"/>
    </source>
</evidence>
<dbReference type="Pfam" id="PF23598">
    <property type="entry name" value="LRR_14"/>
    <property type="match status" value="1"/>
</dbReference>
<dbReference type="FunFam" id="1.10.10.10:FF:000322">
    <property type="entry name" value="Probable disease resistance protein At1g63360"/>
    <property type="match status" value="1"/>
</dbReference>
<dbReference type="Pfam" id="PF23559">
    <property type="entry name" value="WHD_DRP"/>
    <property type="match status" value="1"/>
</dbReference>
<reference evidence="11" key="1">
    <citation type="submission" date="2020-10" db="EMBL/GenBank/DDBJ databases">
        <authorList>
            <person name="Han B."/>
            <person name="Lu T."/>
            <person name="Zhao Q."/>
            <person name="Huang X."/>
            <person name="Zhao Y."/>
        </authorList>
    </citation>
    <scope>NUCLEOTIDE SEQUENCE</scope>
</reference>
<dbReference type="Gene3D" id="3.40.50.300">
    <property type="entry name" value="P-loop containing nucleotide triphosphate hydrolases"/>
    <property type="match status" value="1"/>
</dbReference>
<organism evidence="11 12">
    <name type="scientific">Miscanthus lutarioriparius</name>
    <dbReference type="NCBI Taxonomy" id="422564"/>
    <lineage>
        <taxon>Eukaryota</taxon>
        <taxon>Viridiplantae</taxon>
        <taxon>Streptophyta</taxon>
        <taxon>Embryophyta</taxon>
        <taxon>Tracheophyta</taxon>
        <taxon>Spermatophyta</taxon>
        <taxon>Magnoliopsida</taxon>
        <taxon>Liliopsida</taxon>
        <taxon>Poales</taxon>
        <taxon>Poaceae</taxon>
        <taxon>PACMAD clade</taxon>
        <taxon>Panicoideae</taxon>
        <taxon>Andropogonodae</taxon>
        <taxon>Andropogoneae</taxon>
        <taxon>Saccharinae</taxon>
        <taxon>Miscanthus</taxon>
    </lineage>
</organism>
<keyword evidence="3" id="KW-0677">Repeat</keyword>
<dbReference type="GO" id="GO:0009626">
    <property type="term" value="P:plant-type hypersensitive response"/>
    <property type="evidence" value="ECO:0007669"/>
    <property type="project" value="UniProtKB-ARBA"/>
</dbReference>
<dbReference type="InterPro" id="IPR042197">
    <property type="entry name" value="Apaf_helical"/>
</dbReference>
<evidence type="ECO:0000256" key="3">
    <source>
        <dbReference type="ARBA" id="ARBA00022737"/>
    </source>
</evidence>
<dbReference type="InterPro" id="IPR055414">
    <property type="entry name" value="LRR_R13L4/SHOC2-like"/>
</dbReference>
<dbReference type="Proteomes" id="UP000604825">
    <property type="component" value="Unassembled WGS sequence"/>
</dbReference>
<evidence type="ECO:0000256" key="6">
    <source>
        <dbReference type="ARBA" id="ARBA00023054"/>
    </source>
</evidence>
<feature type="domain" description="NB-ARC" evidence="7">
    <location>
        <begin position="173"/>
        <end position="337"/>
    </location>
</feature>
<dbReference type="Gene3D" id="1.20.5.4130">
    <property type="match status" value="1"/>
</dbReference>
<dbReference type="Pfam" id="PF18052">
    <property type="entry name" value="Rx_N"/>
    <property type="match status" value="1"/>
</dbReference>
<dbReference type="PANTHER" id="PTHR23155">
    <property type="entry name" value="DISEASE RESISTANCE PROTEIN RP"/>
    <property type="match status" value="1"/>
</dbReference>
<dbReference type="Gene3D" id="3.80.10.10">
    <property type="entry name" value="Ribonuclease Inhibitor"/>
    <property type="match status" value="1"/>
</dbReference>
<dbReference type="InterPro" id="IPR038005">
    <property type="entry name" value="RX-like_CC"/>
</dbReference>
<evidence type="ECO:0000256" key="4">
    <source>
        <dbReference type="ARBA" id="ARBA00022741"/>
    </source>
</evidence>
<proteinExistence type="inferred from homology"/>
<feature type="domain" description="Disease resistance N-terminal" evidence="8">
    <location>
        <begin position="12"/>
        <end position="100"/>
    </location>
</feature>
<evidence type="ECO:0000256" key="5">
    <source>
        <dbReference type="ARBA" id="ARBA00022821"/>
    </source>
</evidence>
<dbReference type="InterPro" id="IPR027417">
    <property type="entry name" value="P-loop_NTPase"/>
</dbReference>
<dbReference type="InterPro" id="IPR058922">
    <property type="entry name" value="WHD_DRP"/>
</dbReference>
<dbReference type="AlphaFoldDB" id="A0A811RZQ4"/>
<dbReference type="SUPFAM" id="SSF52058">
    <property type="entry name" value="L domain-like"/>
    <property type="match status" value="1"/>
</dbReference>
<comment type="caution">
    <text evidence="11">The sequence shown here is derived from an EMBL/GenBank/DDBJ whole genome shotgun (WGS) entry which is preliminary data.</text>
</comment>
<evidence type="ECO:0000313" key="11">
    <source>
        <dbReference type="EMBL" id="CAD6334601.1"/>
    </source>
</evidence>
<accession>A0A811RZQ4</accession>
<sequence length="1035" mass="117295">MEGFLVNAATGALKAVTVKLETLLGDELKNMKYVHKEIKSLSDELNCMHAFLEKMSEEENPDNQDKIWMTDVREMSYDIEDSLDDFMICIDDDKSAKKKSLMKKCTKLLDKMKAHKRISKAIQEFKTQIREVRDRNHRYRTGVMTTKDSHEMIDIRAQAIFKDASELVAIDEQKNELINLLIEDGSLSQHQVKVVAIVGLGGLGKTTLANQVYESLKDKFDCKAFVTVSRTPHMLEVLRTILRDISGQEYTGDMQHLIRKISDFLQDKRYLIVVDDLWDSKSWEAIQNAFIKNSCASGIIITTRKFEVAQSCCTLRRGHIYKLRPLNPKNSRTLFLKRILGSEEGCPSDLSEVCDGILKKCDGLPLAIIAIAGLLAGKAPTVDEWNKVQCSFGHALERHSDVNRMIQILSLSYFDLPPHLRSCLLYLSIFPEDYMIGKDRLILRWIAEGFIHEEHGFTQYEIGDRCFNELINRSLIQPVDSGSFDVIWCRVHDTILEFILSKAVEENFVTLFGLPNIRVDPHRKIRRLSLQDRNEVSDAIVDSREKIIYYHVCSVVVFPRSLDSLPSLQKFKHLRVLDLEECWELQAHHLTHLGRLFALRYLNFRNTFIDELPEEIVELQYLQTLDIRGTSIKELPSSVGCLSRLVTLLCDSYVRLPDGFGKNMQALQQLVGFISVRYQSPSFAQELRQLRNLRILEISFDDEVSKDLVSSLCTLGTGCLNSLVIGFHKKHMKLVMEPWSPTPHGLKILQIYRIVVPRVPRWIGSLDNLQDLTLCVEQLGMADFGLLGSLNALSNLNIYVEIEVADKSSSSQGTQRVKISGTHGFPSLRRFVVGSEDCAFGLLFEGGAMPKLQELYLEFDDGKTGSLTNGEFDFGIQHLPCLALVGCDYFRKYHDPEQPAWVALEKAASSHPNHPKLHHLPSPTRMIVDVSPFGCPPSRSRRLLPRTSNEHGCWSRSSAVSVFPDSLNSLPSLQKLKHLRALDLEGCEGLQAPPSGTPMRFICTKMDSGTCKPCRGCKTSQYGVRYLTSCRSSVS</sequence>
<dbReference type="InterPro" id="IPR032675">
    <property type="entry name" value="LRR_dom_sf"/>
</dbReference>
<dbReference type="GO" id="GO:0042742">
    <property type="term" value="P:defense response to bacterium"/>
    <property type="evidence" value="ECO:0007669"/>
    <property type="project" value="UniProtKB-ARBA"/>
</dbReference>
<keyword evidence="12" id="KW-1185">Reference proteome</keyword>
<dbReference type="PRINTS" id="PR00364">
    <property type="entry name" value="DISEASERSIST"/>
</dbReference>
<keyword evidence="4" id="KW-0547">Nucleotide-binding</keyword>
<evidence type="ECO:0000313" key="12">
    <source>
        <dbReference type="Proteomes" id="UP000604825"/>
    </source>
</evidence>
<dbReference type="InterPro" id="IPR002182">
    <property type="entry name" value="NB-ARC"/>
</dbReference>
<comment type="similarity">
    <text evidence="1">Belongs to the disease resistance NB-LRR family.</text>
</comment>
<dbReference type="CDD" id="cd14798">
    <property type="entry name" value="RX-CC_like"/>
    <property type="match status" value="1"/>
</dbReference>
<evidence type="ECO:0000259" key="9">
    <source>
        <dbReference type="Pfam" id="PF23559"/>
    </source>
</evidence>
<dbReference type="InterPro" id="IPR041118">
    <property type="entry name" value="Rx_N"/>
</dbReference>
<feature type="domain" description="Disease resistance R13L4/SHOC-2-like LRR" evidence="10">
    <location>
        <begin position="551"/>
        <end position="917"/>
    </location>
</feature>
<feature type="domain" description="Disease resistance protein winged helix" evidence="9">
    <location>
        <begin position="429"/>
        <end position="499"/>
    </location>
</feature>
<evidence type="ECO:0000259" key="8">
    <source>
        <dbReference type="Pfam" id="PF18052"/>
    </source>
</evidence>
<dbReference type="SUPFAM" id="SSF52540">
    <property type="entry name" value="P-loop containing nucleoside triphosphate hydrolases"/>
    <property type="match status" value="1"/>
</dbReference>
<dbReference type="InterPro" id="IPR036388">
    <property type="entry name" value="WH-like_DNA-bd_sf"/>
</dbReference>
<dbReference type="Gene3D" id="1.10.8.430">
    <property type="entry name" value="Helical domain of apoptotic protease-activating factors"/>
    <property type="match status" value="1"/>
</dbReference>
<keyword evidence="6" id="KW-0175">Coiled coil</keyword>
<gene>
    <name evidence="11" type="ORF">NCGR_LOCUS58699</name>
</gene>
<dbReference type="Pfam" id="PF00931">
    <property type="entry name" value="NB-ARC"/>
    <property type="match status" value="1"/>
</dbReference>
<dbReference type="EMBL" id="CAJGYO010000017">
    <property type="protein sequence ID" value="CAD6334601.1"/>
    <property type="molecule type" value="Genomic_DNA"/>
</dbReference>
<keyword evidence="5" id="KW-0611">Plant defense</keyword>
<protein>
    <submittedName>
        <fullName evidence="11">Uncharacterized protein</fullName>
    </submittedName>
</protein>
<evidence type="ECO:0000259" key="7">
    <source>
        <dbReference type="Pfam" id="PF00931"/>
    </source>
</evidence>
<dbReference type="GO" id="GO:0002758">
    <property type="term" value="P:innate immune response-activating signaling pathway"/>
    <property type="evidence" value="ECO:0007669"/>
    <property type="project" value="UniProtKB-ARBA"/>
</dbReference>
<dbReference type="GO" id="GO:0043531">
    <property type="term" value="F:ADP binding"/>
    <property type="evidence" value="ECO:0007669"/>
    <property type="project" value="InterPro"/>
</dbReference>
<dbReference type="FunFam" id="3.40.50.300:FF:001091">
    <property type="entry name" value="Probable disease resistance protein At1g61300"/>
    <property type="match status" value="1"/>
</dbReference>